<dbReference type="AlphaFoldDB" id="A0A2A6CBG6"/>
<accession>A0A8R1U6P4</accession>
<reference evidence="2" key="1">
    <citation type="journal article" date="2008" name="Nat. Genet.">
        <title>The Pristionchus pacificus genome provides a unique perspective on nematode lifestyle and parasitism.</title>
        <authorList>
            <person name="Dieterich C."/>
            <person name="Clifton S.W."/>
            <person name="Schuster L.N."/>
            <person name="Chinwalla A."/>
            <person name="Delehaunty K."/>
            <person name="Dinkelacker I."/>
            <person name="Fulton L."/>
            <person name="Fulton R."/>
            <person name="Godfrey J."/>
            <person name="Minx P."/>
            <person name="Mitreva M."/>
            <person name="Roeseler W."/>
            <person name="Tian H."/>
            <person name="Witte H."/>
            <person name="Yang S.P."/>
            <person name="Wilson R.K."/>
            <person name="Sommer R.J."/>
        </authorList>
    </citation>
    <scope>NUCLEOTIDE SEQUENCE [LARGE SCALE GENOMIC DNA]</scope>
    <source>
        <strain evidence="2">PS312</strain>
    </source>
</reference>
<accession>A0A2A6CBG6</accession>
<keyword evidence="2" id="KW-1185">Reference proteome</keyword>
<name>A0A2A6CBG6_PRIPA</name>
<dbReference type="Proteomes" id="UP000005239">
    <property type="component" value="Unassembled WGS sequence"/>
</dbReference>
<gene>
    <name evidence="1" type="primary">WBGene00094846</name>
</gene>
<evidence type="ECO:0000313" key="2">
    <source>
        <dbReference type="Proteomes" id="UP000005239"/>
    </source>
</evidence>
<dbReference type="EnsemblMetazoa" id="PPA05292.1">
    <property type="protein sequence ID" value="PPA05292.1"/>
    <property type="gene ID" value="WBGene00094846"/>
</dbReference>
<reference evidence="1" key="2">
    <citation type="submission" date="2022-06" db="UniProtKB">
        <authorList>
            <consortium name="EnsemblMetazoa"/>
        </authorList>
    </citation>
    <scope>IDENTIFICATION</scope>
    <source>
        <strain evidence="1">PS312</strain>
    </source>
</reference>
<protein>
    <submittedName>
        <fullName evidence="1">Uncharacterized protein</fullName>
    </submittedName>
</protein>
<organism evidence="1 2">
    <name type="scientific">Pristionchus pacificus</name>
    <name type="common">Parasitic nematode worm</name>
    <dbReference type="NCBI Taxonomy" id="54126"/>
    <lineage>
        <taxon>Eukaryota</taxon>
        <taxon>Metazoa</taxon>
        <taxon>Ecdysozoa</taxon>
        <taxon>Nematoda</taxon>
        <taxon>Chromadorea</taxon>
        <taxon>Rhabditida</taxon>
        <taxon>Rhabditina</taxon>
        <taxon>Diplogasteromorpha</taxon>
        <taxon>Diplogasteroidea</taxon>
        <taxon>Neodiplogasteridae</taxon>
        <taxon>Pristionchus</taxon>
    </lineage>
</organism>
<evidence type="ECO:0000313" key="1">
    <source>
        <dbReference type="EnsemblMetazoa" id="PPA05292.1"/>
    </source>
</evidence>
<proteinExistence type="predicted"/>
<sequence length="115" mass="12845">MNRNLHVSGLYVPGGHPHRTYSYITAEKRGVQPALQPQEPGEELLPDKSCFAGTAMKRSLYYGLTVRNGNYGALSAESRLMSSHLLHHHLPLYTCLLSWLKTAKVRVIPSQTTVE</sequence>